<evidence type="ECO:0000313" key="3">
    <source>
        <dbReference type="Proteomes" id="UP000233837"/>
    </source>
</evidence>
<proteinExistence type="predicted"/>
<reference evidence="2 3" key="1">
    <citation type="journal article" date="2016" name="Sci. Rep.">
        <title>The Dendrobium catenatum Lindl. genome sequence provides insights into polysaccharide synthase, floral development and adaptive evolution.</title>
        <authorList>
            <person name="Zhang G.Q."/>
            <person name="Xu Q."/>
            <person name="Bian C."/>
            <person name="Tsai W.C."/>
            <person name="Yeh C.M."/>
            <person name="Liu K.W."/>
            <person name="Yoshida K."/>
            <person name="Zhang L.S."/>
            <person name="Chang S.B."/>
            <person name="Chen F."/>
            <person name="Shi Y."/>
            <person name="Su Y.Y."/>
            <person name="Zhang Y.Q."/>
            <person name="Chen L.J."/>
            <person name="Yin Y."/>
            <person name="Lin M."/>
            <person name="Huang H."/>
            <person name="Deng H."/>
            <person name="Wang Z.W."/>
            <person name="Zhu S.L."/>
            <person name="Zhao X."/>
            <person name="Deng C."/>
            <person name="Niu S.C."/>
            <person name="Huang J."/>
            <person name="Wang M."/>
            <person name="Liu G.H."/>
            <person name="Yang H.J."/>
            <person name="Xiao X.J."/>
            <person name="Hsiao Y.Y."/>
            <person name="Wu W.L."/>
            <person name="Chen Y.Y."/>
            <person name="Mitsuda N."/>
            <person name="Ohme-Takagi M."/>
            <person name="Luo Y.B."/>
            <person name="Van de Peer Y."/>
            <person name="Liu Z.J."/>
        </authorList>
    </citation>
    <scope>NUCLEOTIDE SEQUENCE [LARGE SCALE GENOMIC DNA]</scope>
    <source>
        <tissue evidence="2">The whole plant</tissue>
    </source>
</reference>
<protein>
    <recommendedName>
        <fullName evidence="1">DUF4218 domain-containing protein</fullName>
    </recommendedName>
</protein>
<evidence type="ECO:0000259" key="1">
    <source>
        <dbReference type="Pfam" id="PF13960"/>
    </source>
</evidence>
<dbReference type="PANTHER" id="PTHR48451:SF1">
    <property type="entry name" value="DUF4218 DOMAIN-CONTAINING PROTEIN"/>
    <property type="match status" value="1"/>
</dbReference>
<dbReference type="PANTHER" id="PTHR48451">
    <property type="entry name" value="DUF4218 DOMAIN-CONTAINING PROTEIN"/>
    <property type="match status" value="1"/>
</dbReference>
<gene>
    <name evidence="2" type="ORF">MA16_Dca027411</name>
</gene>
<dbReference type="Pfam" id="PF13960">
    <property type="entry name" value="DUF4218"/>
    <property type="match status" value="1"/>
</dbReference>
<dbReference type="EMBL" id="KZ505147">
    <property type="protein sequence ID" value="PKU60356.1"/>
    <property type="molecule type" value="Genomic_DNA"/>
</dbReference>
<name>A0A2I0VAC4_9ASPA</name>
<feature type="domain" description="DUF4218" evidence="1">
    <location>
        <begin position="1"/>
        <end position="56"/>
    </location>
</feature>
<reference evidence="2 3" key="2">
    <citation type="journal article" date="2017" name="Nature">
        <title>The Apostasia genome and the evolution of orchids.</title>
        <authorList>
            <person name="Zhang G.Q."/>
            <person name="Liu K.W."/>
            <person name="Li Z."/>
            <person name="Lohaus R."/>
            <person name="Hsiao Y.Y."/>
            <person name="Niu S.C."/>
            <person name="Wang J.Y."/>
            <person name="Lin Y.C."/>
            <person name="Xu Q."/>
            <person name="Chen L.J."/>
            <person name="Yoshida K."/>
            <person name="Fujiwara S."/>
            <person name="Wang Z.W."/>
            <person name="Zhang Y.Q."/>
            <person name="Mitsuda N."/>
            <person name="Wang M."/>
            <person name="Liu G.H."/>
            <person name="Pecoraro L."/>
            <person name="Huang H.X."/>
            <person name="Xiao X.J."/>
            <person name="Lin M."/>
            <person name="Wu X.Y."/>
            <person name="Wu W.L."/>
            <person name="Chen Y.Y."/>
            <person name="Chang S.B."/>
            <person name="Sakamoto S."/>
            <person name="Ohme-Takagi M."/>
            <person name="Yagi M."/>
            <person name="Zeng S.J."/>
            <person name="Shen C.Y."/>
            <person name="Yeh C.M."/>
            <person name="Luo Y.B."/>
            <person name="Tsai W.C."/>
            <person name="Van de Peer Y."/>
            <person name="Liu Z.J."/>
        </authorList>
    </citation>
    <scope>NUCLEOTIDE SEQUENCE [LARGE SCALE GENOMIC DNA]</scope>
    <source>
        <tissue evidence="2">The whole plant</tissue>
    </source>
</reference>
<keyword evidence="3" id="KW-1185">Reference proteome</keyword>
<sequence>MYPIKRFLWKLKSYVRNRSRPEGSIAEGYIAEECLMFCSLYVAEHVETRHNLLGRNELDENILNEGLNIFVTNGQAHGKREVKIFNDEALTKAHRYVLFNCEEIEPYVR</sequence>
<dbReference type="InterPro" id="IPR025452">
    <property type="entry name" value="DUF4218"/>
</dbReference>
<dbReference type="Proteomes" id="UP000233837">
    <property type="component" value="Unassembled WGS sequence"/>
</dbReference>
<organism evidence="2 3">
    <name type="scientific">Dendrobium catenatum</name>
    <dbReference type="NCBI Taxonomy" id="906689"/>
    <lineage>
        <taxon>Eukaryota</taxon>
        <taxon>Viridiplantae</taxon>
        <taxon>Streptophyta</taxon>
        <taxon>Embryophyta</taxon>
        <taxon>Tracheophyta</taxon>
        <taxon>Spermatophyta</taxon>
        <taxon>Magnoliopsida</taxon>
        <taxon>Liliopsida</taxon>
        <taxon>Asparagales</taxon>
        <taxon>Orchidaceae</taxon>
        <taxon>Epidendroideae</taxon>
        <taxon>Malaxideae</taxon>
        <taxon>Dendrobiinae</taxon>
        <taxon>Dendrobium</taxon>
    </lineage>
</organism>
<accession>A0A2I0VAC4</accession>
<evidence type="ECO:0000313" key="2">
    <source>
        <dbReference type="EMBL" id="PKU60356.1"/>
    </source>
</evidence>
<dbReference type="AlphaFoldDB" id="A0A2I0VAC4"/>